<sequence>MTLVDPKYKMRTTGTLVADALSGVYGTFTLATDDDQRFRSEGVLELAQPIDYIKGACTT</sequence>
<accession>A0A2V5M024</accession>
<proteinExistence type="predicted"/>
<organism evidence="1 2">
    <name type="scientific">Arthrobacter livingstonensis</name>
    <dbReference type="NCBI Taxonomy" id="670078"/>
    <lineage>
        <taxon>Bacteria</taxon>
        <taxon>Bacillati</taxon>
        <taxon>Actinomycetota</taxon>
        <taxon>Actinomycetes</taxon>
        <taxon>Micrococcales</taxon>
        <taxon>Micrococcaceae</taxon>
        <taxon>Arthrobacter</taxon>
    </lineage>
</organism>
<keyword evidence="2" id="KW-1185">Reference proteome</keyword>
<gene>
    <name evidence="1" type="ORF">CVV68_01435</name>
</gene>
<evidence type="ECO:0000313" key="2">
    <source>
        <dbReference type="Proteomes" id="UP000247832"/>
    </source>
</evidence>
<reference evidence="1 2" key="1">
    <citation type="submission" date="2018-05" db="EMBL/GenBank/DDBJ databases">
        <title>Genetic diversity of glacier-inhabiting Cryobacterium bacteria in China and description of Cryobacterium mengkeensis sp. nov. and Arthrobacter glacialis sp. nov.</title>
        <authorList>
            <person name="Liu Q."/>
            <person name="Xin Y.-H."/>
        </authorList>
    </citation>
    <scope>NUCLEOTIDE SEQUENCE [LARGE SCALE GENOMIC DNA]</scope>
    <source>
        <strain evidence="1 2">LI2</strain>
    </source>
</reference>
<dbReference type="OrthoDB" id="9912728at2"/>
<dbReference type="Proteomes" id="UP000247832">
    <property type="component" value="Unassembled WGS sequence"/>
</dbReference>
<protein>
    <submittedName>
        <fullName evidence="1">Uncharacterized protein</fullName>
    </submittedName>
</protein>
<name>A0A2V5M024_9MICC</name>
<evidence type="ECO:0000313" key="1">
    <source>
        <dbReference type="EMBL" id="PYI69797.1"/>
    </source>
</evidence>
<comment type="caution">
    <text evidence="1">The sequence shown here is derived from an EMBL/GenBank/DDBJ whole genome shotgun (WGS) entry which is preliminary data.</text>
</comment>
<dbReference type="EMBL" id="QJVD01000001">
    <property type="protein sequence ID" value="PYI69797.1"/>
    <property type="molecule type" value="Genomic_DNA"/>
</dbReference>
<dbReference type="AlphaFoldDB" id="A0A2V5M024"/>